<evidence type="ECO:0000313" key="1">
    <source>
        <dbReference type="EMBL" id="HAF07444.1"/>
    </source>
</evidence>
<reference evidence="1 2" key="1">
    <citation type="journal article" date="2018" name="Nat. Biotechnol.">
        <title>A standardized bacterial taxonomy based on genome phylogeny substantially revises the tree of life.</title>
        <authorList>
            <person name="Parks D.H."/>
            <person name="Chuvochina M."/>
            <person name="Waite D.W."/>
            <person name="Rinke C."/>
            <person name="Skarshewski A."/>
            <person name="Chaumeil P.A."/>
            <person name="Hugenholtz P."/>
        </authorList>
    </citation>
    <scope>NUCLEOTIDE SEQUENCE [LARGE SCALE GENOMIC DNA]</scope>
    <source>
        <strain evidence="1">UBA7921</strain>
    </source>
</reference>
<proteinExistence type="predicted"/>
<dbReference type="Proteomes" id="UP000262454">
    <property type="component" value="Unassembled WGS sequence"/>
</dbReference>
<dbReference type="Pfam" id="PF13489">
    <property type="entry name" value="Methyltransf_23"/>
    <property type="match status" value="1"/>
</dbReference>
<dbReference type="SUPFAM" id="SSF53335">
    <property type="entry name" value="S-adenosyl-L-methionine-dependent methyltransferases"/>
    <property type="match status" value="1"/>
</dbReference>
<evidence type="ECO:0000313" key="2">
    <source>
        <dbReference type="Proteomes" id="UP000262454"/>
    </source>
</evidence>
<protein>
    <recommendedName>
        <fullName evidence="3">Methyltransferase domain-containing protein</fullName>
    </recommendedName>
</protein>
<name>A0A348MK68_UNCW3</name>
<evidence type="ECO:0008006" key="3">
    <source>
        <dbReference type="Google" id="ProtNLM"/>
    </source>
</evidence>
<organism evidence="1 2">
    <name type="scientific">candidate division WOR-3 bacterium</name>
    <dbReference type="NCBI Taxonomy" id="2052148"/>
    <lineage>
        <taxon>Bacteria</taxon>
        <taxon>Bacteria division WOR-3</taxon>
    </lineage>
</organism>
<sequence>MIEIAKIFSAQPYGIEKSENGYEMNKRVFSFYGYNEGNVFFKDFFDKDMEEFYDYFDVVISRGFIEHFDKPKDVLKRHLLFLRDKGFIIVTVPNKKNFNRFLSKFFKSETSEGHNLKVMNLKFFKKFAQENNLSIIFLGYIGIFDLYQINPSLKKKKIYNFFMKFQKILYLLFNFLPESINLNSSFYSPSILLIARKKIIDFQIKAFLFTFLNI</sequence>
<dbReference type="InterPro" id="IPR029063">
    <property type="entry name" value="SAM-dependent_MTases_sf"/>
</dbReference>
<comment type="caution">
    <text evidence="1">The sequence shown here is derived from an EMBL/GenBank/DDBJ whole genome shotgun (WGS) entry which is preliminary data.</text>
</comment>
<accession>A0A348MK68</accession>
<dbReference type="Gene3D" id="3.40.50.150">
    <property type="entry name" value="Vaccinia Virus protein VP39"/>
    <property type="match status" value="1"/>
</dbReference>
<dbReference type="AlphaFoldDB" id="A0A348MK68"/>
<dbReference type="EMBL" id="DMCX01000025">
    <property type="protein sequence ID" value="HAF07444.1"/>
    <property type="molecule type" value="Genomic_DNA"/>
</dbReference>
<gene>
    <name evidence="1" type="ORF">DCG82_03460</name>
</gene>